<reference evidence="4" key="2">
    <citation type="submission" date="2017-12" db="EMBL/GenBank/DDBJ databases">
        <title>FDA dAtabase for Regulatory Grade micrObial Sequences (FDA-ARGOS): Supporting development and validation of Infectious Disease Dx tests.</title>
        <authorList>
            <person name="Campos J."/>
            <person name="Goldberg B."/>
            <person name="Tallon L."/>
            <person name="Sadzewicz L."/>
            <person name="Sengamalay N."/>
            <person name="Ott S."/>
            <person name="Godinez A."/>
            <person name="Nagaraj S."/>
            <person name="Vavikolanu K."/>
            <person name="Vyas G."/>
            <person name="Nadendla S."/>
            <person name="Aluvathingal J."/>
            <person name="Geyer C."/>
            <person name="Nandy P."/>
            <person name="Hobson J."/>
            <person name="Sichtig H."/>
        </authorList>
    </citation>
    <scope>NUCLEOTIDE SEQUENCE [LARGE SCALE GENOMIC DNA]</scope>
    <source>
        <strain evidence="4">FDAARGOS_79</strain>
    </source>
</reference>
<reference evidence="5" key="4">
    <citation type="submission" date="2018-06" db="EMBL/GenBank/DDBJ databases">
        <title>Serratia marcescens genome sequencing and assembly.</title>
        <authorList>
            <person name="Martins R.C."/>
            <person name="Perdigao-Neto L.V."/>
            <person name="Costa S.F."/>
            <person name="Levin A.S.S."/>
        </authorList>
    </citation>
    <scope>NUCLEOTIDE SEQUENCE [LARGE SCALE GENOMIC DNA]</scope>
    <source>
        <strain evidence="5">1283</strain>
    </source>
</reference>
<dbReference type="EMBL" id="QJQB01000455">
    <property type="protein sequence ID" value="PYA61412.1"/>
    <property type="molecule type" value="Genomic_DNA"/>
</dbReference>
<evidence type="ECO:0000313" key="2">
    <source>
        <dbReference type="EMBL" id="POP17629.1"/>
    </source>
</evidence>
<reference evidence="1" key="1">
    <citation type="submission" date="2017-12" db="EMBL/GenBank/DDBJ databases">
        <title>FDA dAtabase for Regulatory Grade micrObial Sequences (FDA-ARGOS): Supporting development and validation of Infectious Disease Dx tests.</title>
        <authorList>
            <person name="Campos J."/>
            <person name="Goldberg B."/>
            <person name="Tallon L.J."/>
            <person name="Sadzewicz L."/>
            <person name="Sengamalay N."/>
            <person name="Ott S."/>
            <person name="Godinez A."/>
            <person name="Nagaraj S."/>
            <person name="Vavikolanu K."/>
            <person name="Vyas G."/>
            <person name="Nadendla S."/>
            <person name="Aluvathingal J."/>
            <person name="Geyer C."/>
            <person name="Nandy P."/>
            <person name="Hobson J."/>
            <person name="Sichtig H."/>
        </authorList>
    </citation>
    <scope>NUCLEOTIDE SEQUENCE</scope>
    <source>
        <strain evidence="1">FDAARGOS_79</strain>
    </source>
</reference>
<evidence type="ECO:0000313" key="1">
    <source>
        <dbReference type="EMBL" id="PNO64872.1"/>
    </source>
</evidence>
<reference evidence="3" key="6">
    <citation type="submission" date="2018-06" db="EMBL/GenBank/DDBJ databases">
        <authorList>
            <person name="Martins R.C."/>
            <person name="Perdigao-Neto L.V."/>
            <person name="Costa S.F."/>
            <person name="Levin A.S.S."/>
        </authorList>
    </citation>
    <scope>NUCLEOTIDE SEQUENCE</scope>
    <source>
        <strain evidence="3">1283</strain>
    </source>
</reference>
<name>A0AAP8PZN9_SERMA</name>
<keyword evidence="5" id="KW-1185">Reference proteome</keyword>
<dbReference type="EMBL" id="JTBC02000011">
    <property type="protein sequence ID" value="PNO64872.1"/>
    <property type="molecule type" value="Genomic_DNA"/>
</dbReference>
<dbReference type="Proteomes" id="UP000247823">
    <property type="component" value="Unassembled WGS sequence"/>
</dbReference>
<evidence type="ECO:0000313" key="3">
    <source>
        <dbReference type="EMBL" id="PYA61412.1"/>
    </source>
</evidence>
<gene>
    <name evidence="2" type="ORF">C3R40_08195</name>
    <name evidence="3" type="ORF">DMW51_20395</name>
    <name evidence="1" type="ORF">MC70_020685</name>
</gene>
<dbReference type="AlphaFoldDB" id="A0AAP8PZN9"/>
<comment type="caution">
    <text evidence="2">The sequence shown here is derived from an EMBL/GenBank/DDBJ whole genome shotgun (WGS) entry which is preliminary data.</text>
</comment>
<organism evidence="2">
    <name type="scientific">Serratia marcescens</name>
    <dbReference type="NCBI Taxonomy" id="615"/>
    <lineage>
        <taxon>Bacteria</taxon>
        <taxon>Pseudomonadati</taxon>
        <taxon>Pseudomonadota</taxon>
        <taxon>Gammaproteobacteria</taxon>
        <taxon>Enterobacterales</taxon>
        <taxon>Yersiniaceae</taxon>
        <taxon>Serratia</taxon>
    </lineage>
</organism>
<evidence type="ECO:0000313" key="4">
    <source>
        <dbReference type="Proteomes" id="UP000030378"/>
    </source>
</evidence>
<reference evidence="3 5" key="5">
    <citation type="submission" date="2018-06" db="EMBL/GenBank/DDBJ databases">
        <title>Serratia marcescens genome sequencing and assembly.</title>
        <authorList>
            <person name="Martins R.C.R."/>
            <person name="Perdigao-Neto L.V."/>
            <person name="Costa S.F."/>
            <person name="Levin A.S.S."/>
        </authorList>
    </citation>
    <scope>NUCLEOTIDE SEQUENCE [LARGE SCALE GENOMIC DNA]</scope>
    <source>
        <strain evidence="3 5">1283</strain>
    </source>
</reference>
<reference evidence="2" key="3">
    <citation type="submission" date="2018-01" db="EMBL/GenBank/DDBJ databases">
        <title>The opportunistic pathogen Serratia marcescens is an overlooked threat to honeybees.</title>
        <authorList>
            <person name="Raymann K."/>
            <person name="Shaffer Z."/>
            <person name="Coon K."/>
            <person name="Salisbury S."/>
            <person name="Moran N.A."/>
        </authorList>
    </citation>
    <scope>NUCLEOTIDE SEQUENCE [LARGE SCALE GENOMIC DNA]</scope>
    <source>
        <strain evidence="2">KZ19</strain>
    </source>
</reference>
<evidence type="ECO:0000313" key="5">
    <source>
        <dbReference type="Proteomes" id="UP000247823"/>
    </source>
</evidence>
<dbReference type="EMBL" id="PQGI01000006">
    <property type="protein sequence ID" value="POP17629.1"/>
    <property type="molecule type" value="Genomic_DNA"/>
</dbReference>
<proteinExistence type="predicted"/>
<accession>A0AAP8PZN9</accession>
<sequence>MAFNLQLGGKFGRSQELTQVSDWGERTQATTLQVERGGG</sequence>
<protein>
    <submittedName>
        <fullName evidence="2">Addiction module toxin RelE</fullName>
    </submittedName>
</protein>
<dbReference type="Proteomes" id="UP000030378">
    <property type="component" value="Unassembled WGS sequence"/>
</dbReference>